<sequence>IDYNVVTPESNLNSDVLWLQMSHYAEQAQNQFAELEASNERMKILTASMEKIVKNLQEGYAYLSKASEKTNKRLYLLFEE</sequence>
<dbReference type="EMBL" id="AVOT02113223">
    <property type="protein sequence ID" value="MBW0582718.1"/>
    <property type="molecule type" value="Genomic_DNA"/>
</dbReference>
<dbReference type="Proteomes" id="UP000765509">
    <property type="component" value="Unassembled WGS sequence"/>
</dbReference>
<reference evidence="1" key="1">
    <citation type="submission" date="2021-03" db="EMBL/GenBank/DDBJ databases">
        <title>Draft genome sequence of rust myrtle Austropuccinia psidii MF-1, a brazilian biotype.</title>
        <authorList>
            <person name="Quecine M.C."/>
            <person name="Pachon D.M.R."/>
            <person name="Bonatelli M.L."/>
            <person name="Correr F.H."/>
            <person name="Franceschini L.M."/>
            <person name="Leite T.F."/>
            <person name="Margarido G.R.A."/>
            <person name="Almeida C.A."/>
            <person name="Ferrarezi J.A."/>
            <person name="Labate C.A."/>
        </authorList>
    </citation>
    <scope>NUCLEOTIDE SEQUENCE</scope>
    <source>
        <strain evidence="1">MF-1</strain>
    </source>
</reference>
<accession>A0A9Q3KJC9</accession>
<evidence type="ECO:0000313" key="1">
    <source>
        <dbReference type="EMBL" id="MBW0582718.1"/>
    </source>
</evidence>
<organism evidence="1 2">
    <name type="scientific">Austropuccinia psidii MF-1</name>
    <dbReference type="NCBI Taxonomy" id="1389203"/>
    <lineage>
        <taxon>Eukaryota</taxon>
        <taxon>Fungi</taxon>
        <taxon>Dikarya</taxon>
        <taxon>Basidiomycota</taxon>
        <taxon>Pucciniomycotina</taxon>
        <taxon>Pucciniomycetes</taxon>
        <taxon>Pucciniales</taxon>
        <taxon>Sphaerophragmiaceae</taxon>
        <taxon>Austropuccinia</taxon>
    </lineage>
</organism>
<gene>
    <name evidence="1" type="ORF">O181_122433</name>
</gene>
<comment type="caution">
    <text evidence="1">The sequence shown here is derived from an EMBL/GenBank/DDBJ whole genome shotgun (WGS) entry which is preliminary data.</text>
</comment>
<feature type="non-terminal residue" evidence="1">
    <location>
        <position position="1"/>
    </location>
</feature>
<keyword evidence="2" id="KW-1185">Reference proteome</keyword>
<name>A0A9Q3KJC9_9BASI</name>
<proteinExistence type="predicted"/>
<protein>
    <submittedName>
        <fullName evidence="1">Uncharacterized protein</fullName>
    </submittedName>
</protein>
<evidence type="ECO:0000313" key="2">
    <source>
        <dbReference type="Proteomes" id="UP000765509"/>
    </source>
</evidence>
<dbReference type="AlphaFoldDB" id="A0A9Q3KJC9"/>